<evidence type="ECO:0000313" key="2">
    <source>
        <dbReference type="EMBL" id="SPD31965.1"/>
    </source>
</evidence>
<name>A0A2N9J5T6_FAGSY</name>
<protein>
    <submittedName>
        <fullName evidence="2">Uncharacterized protein</fullName>
    </submittedName>
</protein>
<feature type="compositionally biased region" description="Low complexity" evidence="1">
    <location>
        <begin position="73"/>
        <end position="91"/>
    </location>
</feature>
<accession>A0A2N9J5T6</accession>
<evidence type="ECO:0000256" key="1">
    <source>
        <dbReference type="SAM" id="MobiDB-lite"/>
    </source>
</evidence>
<feature type="region of interest" description="Disordered" evidence="1">
    <location>
        <begin position="73"/>
        <end position="92"/>
    </location>
</feature>
<reference evidence="2" key="1">
    <citation type="submission" date="2018-02" db="EMBL/GenBank/DDBJ databases">
        <authorList>
            <person name="Cohen D.B."/>
            <person name="Kent A.D."/>
        </authorList>
    </citation>
    <scope>NUCLEOTIDE SEQUENCE</scope>
</reference>
<feature type="compositionally biased region" description="Polar residues" evidence="1">
    <location>
        <begin position="50"/>
        <end position="66"/>
    </location>
</feature>
<proteinExistence type="predicted"/>
<dbReference type="EMBL" id="OIVN01006382">
    <property type="protein sequence ID" value="SPD31965.1"/>
    <property type="molecule type" value="Genomic_DNA"/>
</dbReference>
<dbReference type="AlphaFoldDB" id="A0A2N9J5T6"/>
<sequence length="156" mass="16870">MISLQARSLTTTSAPTPIISRASTITSCPNEPTQAIPHEPTQAVPLEPIISSQPEPTPANISQSHLLQPVSFTVTSPETSPTPATASTPHPMVTRSKNFITKSKIPMDGTVRYPLPKALLVVAHDSLSEPEPTCYTMAAKSREWRQAMNLEFDALL</sequence>
<feature type="region of interest" description="Disordered" evidence="1">
    <location>
        <begin position="49"/>
        <end position="68"/>
    </location>
</feature>
<gene>
    <name evidence="2" type="ORF">FSB_LOCUS59847</name>
</gene>
<organism evidence="2">
    <name type="scientific">Fagus sylvatica</name>
    <name type="common">Beechnut</name>
    <dbReference type="NCBI Taxonomy" id="28930"/>
    <lineage>
        <taxon>Eukaryota</taxon>
        <taxon>Viridiplantae</taxon>
        <taxon>Streptophyta</taxon>
        <taxon>Embryophyta</taxon>
        <taxon>Tracheophyta</taxon>
        <taxon>Spermatophyta</taxon>
        <taxon>Magnoliopsida</taxon>
        <taxon>eudicotyledons</taxon>
        <taxon>Gunneridae</taxon>
        <taxon>Pentapetalae</taxon>
        <taxon>rosids</taxon>
        <taxon>fabids</taxon>
        <taxon>Fagales</taxon>
        <taxon>Fagaceae</taxon>
        <taxon>Fagus</taxon>
    </lineage>
</organism>